<gene>
    <name evidence="1" type="ORF">WBAF_1388</name>
</gene>
<reference evidence="1" key="1">
    <citation type="submission" date="2018-04" db="EMBL/GenBank/DDBJ databases">
        <authorList>
            <person name="Go L.Y."/>
            <person name="Mitchell J.A."/>
        </authorList>
    </citation>
    <scope>NUCLEOTIDE SEQUENCE</scope>
    <source>
        <strain evidence="1">WBAF</strain>
    </source>
</reference>
<dbReference type="AlphaFoldDB" id="A0A3B0JMX9"/>
<proteinExistence type="predicted"/>
<dbReference type="EMBL" id="OUNF01000373">
    <property type="protein sequence ID" value="SPP34411.1"/>
    <property type="molecule type" value="Genomic_DNA"/>
</dbReference>
<organism evidence="1">
    <name type="scientific">Wolbachia endosymbiont of Aleurodicus floccissimus</name>
    <dbReference type="NCBI Taxonomy" id="2152762"/>
    <lineage>
        <taxon>Bacteria</taxon>
        <taxon>Pseudomonadati</taxon>
        <taxon>Pseudomonadota</taxon>
        <taxon>Alphaproteobacteria</taxon>
        <taxon>Rickettsiales</taxon>
        <taxon>Anaplasmataceae</taxon>
        <taxon>Wolbachieae</taxon>
        <taxon>Wolbachia</taxon>
    </lineage>
</organism>
<name>A0A3B0JMX9_9RICK</name>
<accession>A0A3B0JMX9</accession>
<protein>
    <submittedName>
        <fullName evidence="1">Uncharacterized protein</fullName>
    </submittedName>
</protein>
<evidence type="ECO:0000313" key="1">
    <source>
        <dbReference type="EMBL" id="SPP34411.1"/>
    </source>
</evidence>
<sequence>MTEANPIVTLKAKIKEFGFNKLRAKDNKSANSGEQAYKDINRMDFIINEENIDRDFVDRLYKKHISLVKNNKDGEKNYRSFAKEVFKEMFQHSRAEAPNDHILEELATNCNQAGYEHIYGPFMMELYEKHKLFMNVNSGVDRKVYIDCKNPNSVKVECKIPKAPVKLLDFSEKKICDISFSMEFTLESQNGKEGLIYRDGKLLLDVPEELKNHQDGDKSLFDIIREYFEKFCKILGFTFVTKIEHNLGNELKVDSHGYLENVEPPVRSNNHAHG</sequence>